<keyword evidence="2" id="KW-0479">Metal-binding</keyword>
<evidence type="ECO:0000256" key="2">
    <source>
        <dbReference type="ARBA" id="ARBA00022723"/>
    </source>
</evidence>
<gene>
    <name evidence="4" type="ORF">CN97_15000</name>
</gene>
<protein>
    <submittedName>
        <fullName evidence="4">2,4-dihydroxyhept-2-ene-1,7-dioic acid aldolase</fullName>
    </submittedName>
</protein>
<dbReference type="AlphaFoldDB" id="A0A086Y6Y5"/>
<dbReference type="Proteomes" id="UP000028826">
    <property type="component" value="Unassembled WGS sequence"/>
</dbReference>
<name>A0A086Y6Y5_9RHOB</name>
<dbReference type="RefSeq" id="WP_035709972.1">
    <property type="nucleotide sequence ID" value="NZ_CAMIFG010000029.1"/>
</dbReference>
<dbReference type="EMBL" id="JGYG01000004">
    <property type="protein sequence ID" value="KFI30035.1"/>
    <property type="molecule type" value="Genomic_DNA"/>
</dbReference>
<dbReference type="OrthoDB" id="9802624at2"/>
<dbReference type="GO" id="GO:0046872">
    <property type="term" value="F:metal ion binding"/>
    <property type="evidence" value="ECO:0007669"/>
    <property type="project" value="UniProtKB-KW"/>
</dbReference>
<evidence type="ECO:0000256" key="1">
    <source>
        <dbReference type="ARBA" id="ARBA00005568"/>
    </source>
</evidence>
<dbReference type="InterPro" id="IPR050251">
    <property type="entry name" value="HpcH-HpaI_aldolase"/>
</dbReference>
<accession>A0A086Y6Y5</accession>
<dbReference type="eggNOG" id="COG3836">
    <property type="taxonomic scope" value="Bacteria"/>
</dbReference>
<evidence type="ECO:0000256" key="3">
    <source>
        <dbReference type="ARBA" id="ARBA00023239"/>
    </source>
</evidence>
<dbReference type="Pfam" id="PF03328">
    <property type="entry name" value="HpcH_HpaI"/>
    <property type="match status" value="1"/>
</dbReference>
<dbReference type="Gene3D" id="3.20.20.60">
    <property type="entry name" value="Phosphoenolpyruvate-binding domains"/>
    <property type="match status" value="1"/>
</dbReference>
<dbReference type="STRING" id="195105.CN97_15000"/>
<dbReference type="GO" id="GO:0016832">
    <property type="term" value="F:aldehyde-lyase activity"/>
    <property type="evidence" value="ECO:0007669"/>
    <property type="project" value="TreeGrafter"/>
</dbReference>
<sequence>MSSKLKAMVASGQFIRNGWLSLPCAYSAELMARLPWDSLTVDLQHGVQDYQSLVACFQGMAGSKVVPMARVPENAPGIIGKVLDAGAWGVICPMVNTADQARALVDACLYPPQGARSFGPNRAAGYATDVPYHHFANDQLLVLPMIETREALENAEEILAVPGVSGAYIGPSDLGFSLGFGPAFDRDEPELLAAFERVRAAAQAAGKFTGIHTLSAAYANRMRAAGFGLATIGSDGFFMQQGARAALDACPAGG</sequence>
<proteinExistence type="inferred from homology"/>
<dbReference type="InterPro" id="IPR015813">
    <property type="entry name" value="Pyrv/PenolPyrv_kinase-like_dom"/>
</dbReference>
<dbReference type="PANTHER" id="PTHR30502">
    <property type="entry name" value="2-KETO-3-DEOXY-L-RHAMNONATE ALDOLASE"/>
    <property type="match status" value="1"/>
</dbReference>
<comment type="caution">
    <text evidence="4">The sequence shown here is derived from an EMBL/GenBank/DDBJ whole genome shotgun (WGS) entry which is preliminary data.</text>
</comment>
<organism evidence="4 5">
    <name type="scientific">Haematobacter massiliensis</name>
    <dbReference type="NCBI Taxonomy" id="195105"/>
    <lineage>
        <taxon>Bacteria</taxon>
        <taxon>Pseudomonadati</taxon>
        <taxon>Pseudomonadota</taxon>
        <taxon>Alphaproteobacteria</taxon>
        <taxon>Rhodobacterales</taxon>
        <taxon>Paracoccaceae</taxon>
        <taxon>Haematobacter</taxon>
    </lineage>
</organism>
<reference evidence="4 5" key="1">
    <citation type="submission" date="2014-03" db="EMBL/GenBank/DDBJ databases">
        <title>Genome of Haematobacter massiliensis CCUG 47968.</title>
        <authorList>
            <person name="Wang D."/>
            <person name="Wang G."/>
        </authorList>
    </citation>
    <scope>NUCLEOTIDE SEQUENCE [LARGE SCALE GENOMIC DNA]</scope>
    <source>
        <strain evidence="4 5">CCUG 47968</strain>
    </source>
</reference>
<dbReference type="InterPro" id="IPR040442">
    <property type="entry name" value="Pyrv_kinase-like_dom_sf"/>
</dbReference>
<evidence type="ECO:0000313" key="4">
    <source>
        <dbReference type="EMBL" id="KFI30035.1"/>
    </source>
</evidence>
<evidence type="ECO:0000313" key="5">
    <source>
        <dbReference type="Proteomes" id="UP000028826"/>
    </source>
</evidence>
<dbReference type="InterPro" id="IPR005000">
    <property type="entry name" value="Aldolase/citrate-lyase_domain"/>
</dbReference>
<keyword evidence="5" id="KW-1185">Reference proteome</keyword>
<dbReference type="PANTHER" id="PTHR30502:SF0">
    <property type="entry name" value="PHOSPHOENOLPYRUVATE CARBOXYLASE FAMILY PROTEIN"/>
    <property type="match status" value="1"/>
</dbReference>
<dbReference type="SUPFAM" id="SSF51621">
    <property type="entry name" value="Phosphoenolpyruvate/pyruvate domain"/>
    <property type="match status" value="1"/>
</dbReference>
<dbReference type="GO" id="GO:0005737">
    <property type="term" value="C:cytoplasm"/>
    <property type="evidence" value="ECO:0007669"/>
    <property type="project" value="TreeGrafter"/>
</dbReference>
<comment type="similarity">
    <text evidence="1">Belongs to the HpcH/HpaI aldolase family.</text>
</comment>
<keyword evidence="3" id="KW-0456">Lyase</keyword>